<keyword evidence="10" id="KW-1185">Reference proteome</keyword>
<evidence type="ECO:0000313" key="9">
    <source>
        <dbReference type="EMBL" id="MBJ6751537.1"/>
    </source>
</evidence>
<dbReference type="Pfam" id="PF13616">
    <property type="entry name" value="Rotamase_3"/>
    <property type="match status" value="1"/>
</dbReference>
<organism evidence="9 10">
    <name type="scientific">Geomonas anaerohicana</name>
    <dbReference type="NCBI Taxonomy" id="2798583"/>
    <lineage>
        <taxon>Bacteria</taxon>
        <taxon>Pseudomonadati</taxon>
        <taxon>Thermodesulfobacteriota</taxon>
        <taxon>Desulfuromonadia</taxon>
        <taxon>Geobacterales</taxon>
        <taxon>Geobacteraceae</taxon>
        <taxon>Geomonas</taxon>
    </lineage>
</organism>
<feature type="signal peptide" evidence="7">
    <location>
        <begin position="1"/>
        <end position="27"/>
    </location>
</feature>
<evidence type="ECO:0000256" key="7">
    <source>
        <dbReference type="SAM" id="SignalP"/>
    </source>
</evidence>
<protein>
    <recommendedName>
        <fullName evidence="2">peptidylprolyl isomerase</fullName>
        <ecNumber evidence="2">5.2.1.8</ecNumber>
    </recommendedName>
</protein>
<evidence type="ECO:0000256" key="2">
    <source>
        <dbReference type="ARBA" id="ARBA00013194"/>
    </source>
</evidence>
<evidence type="ECO:0000313" key="10">
    <source>
        <dbReference type="Proteomes" id="UP000614714"/>
    </source>
</evidence>
<dbReference type="PANTHER" id="PTHR47245">
    <property type="entry name" value="PEPTIDYLPROLYL ISOMERASE"/>
    <property type="match status" value="1"/>
</dbReference>
<feature type="domain" description="PpiC" evidence="8">
    <location>
        <begin position="188"/>
        <end position="289"/>
    </location>
</feature>
<name>A0ABS0YH04_9BACT</name>
<comment type="caution">
    <text evidence="9">The sequence shown here is derived from an EMBL/GenBank/DDBJ whole genome shotgun (WGS) entry which is preliminary data.</text>
</comment>
<accession>A0ABS0YH04</accession>
<dbReference type="PROSITE" id="PS01096">
    <property type="entry name" value="PPIC_PPIASE_1"/>
    <property type="match status" value="1"/>
</dbReference>
<dbReference type="EC" id="5.2.1.8" evidence="2"/>
<evidence type="ECO:0000256" key="3">
    <source>
        <dbReference type="ARBA" id="ARBA00022729"/>
    </source>
</evidence>
<reference evidence="9 10" key="1">
    <citation type="submission" date="2020-12" db="EMBL/GenBank/DDBJ databases">
        <title>Geomonas sp. Red421, isolated from paddy soil.</title>
        <authorList>
            <person name="Xu Z."/>
            <person name="Zhang Z."/>
            <person name="Masuda Y."/>
            <person name="Itoh H."/>
            <person name="Senoo K."/>
        </authorList>
    </citation>
    <scope>NUCLEOTIDE SEQUENCE [LARGE SCALE GENOMIC DNA]</scope>
    <source>
        <strain evidence="9 10">Red421</strain>
    </source>
</reference>
<dbReference type="SUPFAM" id="SSF54534">
    <property type="entry name" value="FKBP-like"/>
    <property type="match status" value="1"/>
</dbReference>
<keyword evidence="4 6" id="KW-0697">Rotamase</keyword>
<dbReference type="InterPro" id="IPR027304">
    <property type="entry name" value="Trigger_fact/SurA_dom_sf"/>
</dbReference>
<dbReference type="InterPro" id="IPR046357">
    <property type="entry name" value="PPIase_dom_sf"/>
</dbReference>
<dbReference type="InterPro" id="IPR050245">
    <property type="entry name" value="PrsA_foldase"/>
</dbReference>
<dbReference type="PROSITE" id="PS50198">
    <property type="entry name" value="PPIC_PPIASE_2"/>
    <property type="match status" value="1"/>
</dbReference>
<dbReference type="GO" id="GO:0016853">
    <property type="term" value="F:isomerase activity"/>
    <property type="evidence" value="ECO:0007669"/>
    <property type="project" value="UniProtKB-KW"/>
</dbReference>
<dbReference type="SUPFAM" id="SSF109998">
    <property type="entry name" value="Triger factor/SurA peptide-binding domain-like"/>
    <property type="match status" value="1"/>
</dbReference>
<dbReference type="InterPro" id="IPR000297">
    <property type="entry name" value="PPIase_PpiC"/>
</dbReference>
<keyword evidence="5 6" id="KW-0413">Isomerase</keyword>
<evidence type="ECO:0000259" key="8">
    <source>
        <dbReference type="PROSITE" id="PS50198"/>
    </source>
</evidence>
<dbReference type="PANTHER" id="PTHR47245:SF1">
    <property type="entry name" value="FOLDASE PROTEIN PRSA"/>
    <property type="match status" value="1"/>
</dbReference>
<dbReference type="RefSeq" id="WP_199390014.1">
    <property type="nucleotide sequence ID" value="NZ_JAEMHL010000008.1"/>
</dbReference>
<gene>
    <name evidence="9" type="ORF">JFN91_15080</name>
</gene>
<proteinExistence type="predicted"/>
<dbReference type="InterPro" id="IPR023058">
    <property type="entry name" value="PPIase_PpiC_CS"/>
</dbReference>
<dbReference type="Gene3D" id="1.10.4030.10">
    <property type="entry name" value="Porin chaperone SurA, peptide-binding domain"/>
    <property type="match status" value="1"/>
</dbReference>
<dbReference type="Pfam" id="PF13624">
    <property type="entry name" value="SurA_N_3"/>
    <property type="match status" value="1"/>
</dbReference>
<dbReference type="Gene3D" id="3.10.50.40">
    <property type="match status" value="1"/>
</dbReference>
<evidence type="ECO:0000256" key="5">
    <source>
        <dbReference type="ARBA" id="ARBA00023235"/>
    </source>
</evidence>
<feature type="chain" id="PRO_5045087173" description="peptidylprolyl isomerase" evidence="7">
    <location>
        <begin position="28"/>
        <end position="334"/>
    </location>
</feature>
<evidence type="ECO:0000256" key="6">
    <source>
        <dbReference type="PROSITE-ProRule" id="PRU00278"/>
    </source>
</evidence>
<comment type="catalytic activity">
    <reaction evidence="1">
        <text>[protein]-peptidylproline (omega=180) = [protein]-peptidylproline (omega=0)</text>
        <dbReference type="Rhea" id="RHEA:16237"/>
        <dbReference type="Rhea" id="RHEA-COMP:10747"/>
        <dbReference type="Rhea" id="RHEA-COMP:10748"/>
        <dbReference type="ChEBI" id="CHEBI:83833"/>
        <dbReference type="ChEBI" id="CHEBI:83834"/>
        <dbReference type="EC" id="5.2.1.8"/>
    </reaction>
</comment>
<evidence type="ECO:0000256" key="1">
    <source>
        <dbReference type="ARBA" id="ARBA00000971"/>
    </source>
</evidence>
<keyword evidence="3 7" id="KW-0732">Signal</keyword>
<dbReference type="EMBL" id="JAEMHL010000008">
    <property type="protein sequence ID" value="MBJ6751537.1"/>
    <property type="molecule type" value="Genomic_DNA"/>
</dbReference>
<dbReference type="Proteomes" id="UP000614714">
    <property type="component" value="Unassembled WGS sequence"/>
</dbReference>
<evidence type="ECO:0000256" key="4">
    <source>
        <dbReference type="ARBA" id="ARBA00023110"/>
    </source>
</evidence>
<sequence length="334" mass="36307">MKRITKSIASSTAALLCLAGCAGANKAAIPAPAPQAQAAEVKEAVQFVNGVAITRADVERASRVILSQGGSHQKNSQEKMKQAAQTALDQLTTAELLYQEAAKIEIKDLDQQVEKKIAETKALYPSPAAFEQALKGSGLTVEEMTRNTRKTIAINTFIEERFASKTEVSDADTQKFYQEGLDKYFTKPESARASHILVKTDEKMTPEEKQKAREKAEALLKRVKGGEDFAAVAKAESGCPSATVGGDLGSFGRGQMVPSFEKAVFDMKPGEISSVVESQFGFHIIKLVEKHEAGKVSYDEAKAKIVEYLKAEKVRQAVMSFVDELKSKAKITRV</sequence>